<dbReference type="EMBL" id="RGET01000093">
    <property type="protein sequence ID" value="NBN88336.1"/>
    <property type="molecule type" value="Genomic_DNA"/>
</dbReference>
<comment type="caution">
    <text evidence="1">The sequence shown here is derived from an EMBL/GenBank/DDBJ whole genome shotgun (WGS) entry which is preliminary data.</text>
</comment>
<name>A0A964XS29_9PROT</name>
<dbReference type="AlphaFoldDB" id="A0A964XS29"/>
<evidence type="ECO:0000313" key="1">
    <source>
        <dbReference type="EMBL" id="NBN88336.1"/>
    </source>
</evidence>
<accession>A0A964XS29</accession>
<sequence>MADTKISALASGAPAQGTDETVIARSGSNYKLTVAQITGYLGTPITVANGGTGAATLTGYVKGNGTSAMTASATVPGSDVSGNITGNAANVTGTVAVANGGTGQTTYTDGQLLIGNSTGNTLAKSTLTAGSGISITNGSGTITIAATGGGGSGTVTSVGGTGTVNGITLTGTVTTSGNLTLGGALTGVDLTTQVTGTLPVGNGGTGITTGTSGGVPYFSGSTTIASSAVLAANALVIGGGAGVAPSTTTTGTGVIVALGTNVGTAGALVVNGGVLGTPSSGTLTSCTGLPLSTGVTGTLPVANGGTGITSFGTGVATWLGTPSSANLAAAVTDETGSGSLVFATSPTLVTPVLGTPTSGNLNSCTADGTNKVGYRNIPAVGTKTSSYTLAVGDVGKYVQVSTGGSIVIPDATFAEGDVVSIFNNTTGNVTLTCSITTAYIAGTDSDKATMTLATRGVATVLFISSTVCVVSGNVS</sequence>
<gene>
    <name evidence="1" type="ORF">EBV32_04520</name>
</gene>
<proteinExistence type="predicted"/>
<reference evidence="1" key="1">
    <citation type="submission" date="2018-10" db="EMBL/GenBank/DDBJ databases">
        <title>Iterative Subtractive Binning of Freshwater Chronoseries Metagenomes Recovers Nearly Complete Genomes from over Four Hundred Novel Species.</title>
        <authorList>
            <person name="Rodriguez-R L.M."/>
            <person name="Tsementzi D."/>
            <person name="Luo C."/>
            <person name="Konstantinidis K.T."/>
        </authorList>
    </citation>
    <scope>NUCLEOTIDE SEQUENCE</scope>
    <source>
        <strain evidence="1">WB7_6_001</strain>
    </source>
</reference>
<evidence type="ECO:0000313" key="2">
    <source>
        <dbReference type="Proteomes" id="UP000713222"/>
    </source>
</evidence>
<organism evidence="1 2">
    <name type="scientific">Candidatus Fonsibacter lacus</name>
    <dbReference type="NCBI Taxonomy" id="2576439"/>
    <lineage>
        <taxon>Bacteria</taxon>
        <taxon>Pseudomonadati</taxon>
        <taxon>Pseudomonadota</taxon>
        <taxon>Alphaproteobacteria</taxon>
        <taxon>Candidatus Pelagibacterales</taxon>
        <taxon>Candidatus Pelagibacterales incertae sedis</taxon>
        <taxon>Candidatus Fonsibacter</taxon>
    </lineage>
</organism>
<dbReference type="Proteomes" id="UP000713222">
    <property type="component" value="Unassembled WGS sequence"/>
</dbReference>
<protein>
    <submittedName>
        <fullName evidence="1">Uncharacterized protein</fullName>
    </submittedName>
</protein>